<dbReference type="RefSeq" id="XP_003062022.1">
    <property type="nucleotide sequence ID" value="XM_003061976.1"/>
</dbReference>
<gene>
    <name evidence="2" type="ORF">MICPUCDRAFT_51839</name>
</gene>
<dbReference type="OrthoDB" id="410267at2759"/>
<dbReference type="AlphaFoldDB" id="C1N239"/>
<dbReference type="EMBL" id="GG663745">
    <property type="protein sequence ID" value="EEH53734.1"/>
    <property type="molecule type" value="Genomic_DNA"/>
</dbReference>
<feature type="region of interest" description="Disordered" evidence="1">
    <location>
        <begin position="282"/>
        <end position="302"/>
    </location>
</feature>
<sequence length="350" mass="39721">MRRAISRLARLEADARAARALSSSAASASTSGRDRVGTSRAAAVITDLRARRETSWWDRNAARNERREKERLERRDRALAAGDLAAIVNPPRRVALGREKNVLLNRELLNARGAEEILALCVDRRDDFGTFYTLVPIRPRWRGERRSLRTLPGVSLRPPLAFNPRPRRLSTPTDAFQLHPDNALDFVAVATAIVELATRQRALPCGDDNGHVHVMRTKTKTHPTKPSRSGYAAWEYSPATRALVSDPRYKALLELARSKLHEFRARELANVLRALSSLHVPAEDAEDERERSPHVRGRGKARERWEGEANYAPEREIVADFARAAEDLLRRVLRLHWSPYDRVRVVNFIP</sequence>
<organism evidence="3">
    <name type="scientific">Micromonas pusilla (strain CCMP1545)</name>
    <name type="common">Picoplanktonic green alga</name>
    <dbReference type="NCBI Taxonomy" id="564608"/>
    <lineage>
        <taxon>Eukaryota</taxon>
        <taxon>Viridiplantae</taxon>
        <taxon>Chlorophyta</taxon>
        <taxon>Mamiellophyceae</taxon>
        <taxon>Mamiellales</taxon>
        <taxon>Mamiellaceae</taxon>
        <taxon>Micromonas</taxon>
    </lineage>
</organism>
<reference evidence="2 3" key="1">
    <citation type="journal article" date="2009" name="Science">
        <title>Green evolution and dynamic adaptations revealed by genomes of the marine picoeukaryotes Micromonas.</title>
        <authorList>
            <person name="Worden A.Z."/>
            <person name="Lee J.H."/>
            <person name="Mock T."/>
            <person name="Rouze P."/>
            <person name="Simmons M.P."/>
            <person name="Aerts A.L."/>
            <person name="Allen A.E."/>
            <person name="Cuvelier M.L."/>
            <person name="Derelle E."/>
            <person name="Everett M.V."/>
            <person name="Foulon E."/>
            <person name="Grimwood J."/>
            <person name="Gundlach H."/>
            <person name="Henrissat B."/>
            <person name="Napoli C."/>
            <person name="McDonald S.M."/>
            <person name="Parker M.S."/>
            <person name="Rombauts S."/>
            <person name="Salamov A."/>
            <person name="Von Dassow P."/>
            <person name="Badger J.H."/>
            <person name="Coutinho P.M."/>
            <person name="Demir E."/>
            <person name="Dubchak I."/>
            <person name="Gentemann C."/>
            <person name="Eikrem W."/>
            <person name="Gready J.E."/>
            <person name="John U."/>
            <person name="Lanier W."/>
            <person name="Lindquist E.A."/>
            <person name="Lucas S."/>
            <person name="Mayer K.F."/>
            <person name="Moreau H."/>
            <person name="Not F."/>
            <person name="Otillar R."/>
            <person name="Panaud O."/>
            <person name="Pangilinan J."/>
            <person name="Paulsen I."/>
            <person name="Piegu B."/>
            <person name="Poliakov A."/>
            <person name="Robbens S."/>
            <person name="Schmutz J."/>
            <person name="Toulza E."/>
            <person name="Wyss T."/>
            <person name="Zelensky A."/>
            <person name="Zhou K."/>
            <person name="Armbrust E.V."/>
            <person name="Bhattacharya D."/>
            <person name="Goodenough U.W."/>
            <person name="Van de Peer Y."/>
            <person name="Grigoriev I.V."/>
        </authorList>
    </citation>
    <scope>NUCLEOTIDE SEQUENCE [LARGE SCALE GENOMIC DNA]</scope>
    <source>
        <strain evidence="2 3">CCMP1545</strain>
    </source>
</reference>
<name>C1N239_MICPC</name>
<proteinExistence type="predicted"/>
<dbReference type="KEGG" id="mpp:MICPUCDRAFT_51839"/>
<evidence type="ECO:0000256" key="1">
    <source>
        <dbReference type="SAM" id="MobiDB-lite"/>
    </source>
</evidence>
<dbReference type="GeneID" id="9687665"/>
<dbReference type="Proteomes" id="UP000001876">
    <property type="component" value="Unassembled WGS sequence"/>
</dbReference>
<evidence type="ECO:0000313" key="3">
    <source>
        <dbReference type="Proteomes" id="UP000001876"/>
    </source>
</evidence>
<keyword evidence="3" id="KW-1185">Reference proteome</keyword>
<evidence type="ECO:0000313" key="2">
    <source>
        <dbReference type="EMBL" id="EEH53734.1"/>
    </source>
</evidence>
<protein>
    <submittedName>
        <fullName evidence="2">Predicted protein</fullName>
    </submittedName>
</protein>
<accession>C1N239</accession>